<evidence type="ECO:0000313" key="3">
    <source>
        <dbReference type="EMBL" id="GHE95033.1"/>
    </source>
</evidence>
<keyword evidence="2 3" id="KW-0808">Transferase</keyword>
<dbReference type="InterPro" id="IPR002201">
    <property type="entry name" value="Glyco_trans_9"/>
</dbReference>
<comment type="caution">
    <text evidence="3">The sequence shown here is derived from an EMBL/GenBank/DDBJ whole genome shotgun (WGS) entry which is preliminary data.</text>
</comment>
<reference evidence="3" key="2">
    <citation type="submission" date="2020-09" db="EMBL/GenBank/DDBJ databases">
        <authorList>
            <person name="Sun Q."/>
            <person name="Ohkuma M."/>
        </authorList>
    </citation>
    <scope>NUCLEOTIDE SEQUENCE</scope>
    <source>
        <strain evidence="3">JCM 4477</strain>
    </source>
</reference>
<dbReference type="EMBL" id="BNBI01000003">
    <property type="protein sequence ID" value="GHE95033.1"/>
    <property type="molecule type" value="Genomic_DNA"/>
</dbReference>
<organism evidence="3 4">
    <name type="scientific">Streptomyces fumanus</name>
    <dbReference type="NCBI Taxonomy" id="67302"/>
    <lineage>
        <taxon>Bacteria</taxon>
        <taxon>Bacillati</taxon>
        <taxon>Actinomycetota</taxon>
        <taxon>Actinomycetes</taxon>
        <taxon>Kitasatosporales</taxon>
        <taxon>Streptomycetaceae</taxon>
        <taxon>Streptomyces</taxon>
    </lineage>
</organism>
<dbReference type="RefSeq" id="WP_190203690.1">
    <property type="nucleotide sequence ID" value="NZ_BNBI01000003.1"/>
</dbReference>
<dbReference type="GO" id="GO:0008713">
    <property type="term" value="F:ADP-heptose-lipopolysaccharide heptosyltransferase activity"/>
    <property type="evidence" value="ECO:0007669"/>
    <property type="project" value="TreeGrafter"/>
</dbReference>
<dbReference type="SUPFAM" id="SSF53756">
    <property type="entry name" value="UDP-Glycosyltransferase/glycogen phosphorylase"/>
    <property type="match status" value="1"/>
</dbReference>
<dbReference type="CDD" id="cd03789">
    <property type="entry name" value="GT9_LPS_heptosyltransferase"/>
    <property type="match status" value="1"/>
</dbReference>
<dbReference type="GO" id="GO:0009244">
    <property type="term" value="P:lipopolysaccharide core region biosynthetic process"/>
    <property type="evidence" value="ECO:0007669"/>
    <property type="project" value="TreeGrafter"/>
</dbReference>
<dbReference type="PANTHER" id="PTHR30160">
    <property type="entry name" value="TETRAACYLDISACCHARIDE 4'-KINASE-RELATED"/>
    <property type="match status" value="1"/>
</dbReference>
<protein>
    <submittedName>
        <fullName evidence="3">Glycosyl transferase</fullName>
    </submittedName>
</protein>
<dbReference type="Proteomes" id="UP000630718">
    <property type="component" value="Unassembled WGS sequence"/>
</dbReference>
<keyword evidence="4" id="KW-1185">Reference proteome</keyword>
<evidence type="ECO:0000256" key="2">
    <source>
        <dbReference type="ARBA" id="ARBA00022679"/>
    </source>
</evidence>
<name>A0A919DXG7_9ACTN</name>
<evidence type="ECO:0000313" key="4">
    <source>
        <dbReference type="Proteomes" id="UP000630718"/>
    </source>
</evidence>
<gene>
    <name evidence="3" type="ORF">GCM10018772_18950</name>
</gene>
<sequence length="319" mass="31970">MKALVAHPGGFGEVLLAGPAVRAVATRAGRVTMLCGARGAPAAKLLPHVDDVVVWDDTRDGTESPAAGLVRRLRQEAYDVALVLGPDPDGLPPAARLLRTARVRHIGPDPDGPLPPARLLRTARVRHIGPGADPADGGPDAAGALDAAVAMGFGLRAGDDGRLRVRPAPDTAALTGNGPYVVVHPGAGEPGRAWAAERGAALVARLCDAGHRVVVTGGPDETDLTRRVSGDIAVDLGGRTTAKALAGVLRAADAVVTASAGPAHLADAVGTPVVSLTTPAPHTYRVPTAVLTGAPTTGPDGPDPDEVTGAVAALLGTRG</sequence>
<dbReference type="Gene3D" id="3.40.50.2000">
    <property type="entry name" value="Glycogen Phosphorylase B"/>
    <property type="match status" value="2"/>
</dbReference>
<dbReference type="GO" id="GO:0005829">
    <property type="term" value="C:cytosol"/>
    <property type="evidence" value="ECO:0007669"/>
    <property type="project" value="TreeGrafter"/>
</dbReference>
<proteinExistence type="predicted"/>
<dbReference type="InterPro" id="IPR051199">
    <property type="entry name" value="LPS_LOS_Heptosyltrfase"/>
</dbReference>
<dbReference type="PANTHER" id="PTHR30160:SF1">
    <property type="entry name" value="LIPOPOLYSACCHARIDE 1,2-N-ACETYLGLUCOSAMINETRANSFERASE-RELATED"/>
    <property type="match status" value="1"/>
</dbReference>
<keyword evidence="1" id="KW-0328">Glycosyltransferase</keyword>
<dbReference type="Pfam" id="PF01075">
    <property type="entry name" value="Glyco_transf_9"/>
    <property type="match status" value="1"/>
</dbReference>
<dbReference type="AlphaFoldDB" id="A0A919DXG7"/>
<accession>A0A919DXG7</accession>
<reference evidence="3" key="1">
    <citation type="journal article" date="2014" name="Int. J. Syst. Evol. Microbiol.">
        <title>Complete genome sequence of Corynebacterium casei LMG S-19264T (=DSM 44701T), isolated from a smear-ripened cheese.</title>
        <authorList>
            <consortium name="US DOE Joint Genome Institute (JGI-PGF)"/>
            <person name="Walter F."/>
            <person name="Albersmeier A."/>
            <person name="Kalinowski J."/>
            <person name="Ruckert C."/>
        </authorList>
    </citation>
    <scope>NUCLEOTIDE SEQUENCE</scope>
    <source>
        <strain evidence="3">JCM 4477</strain>
    </source>
</reference>
<evidence type="ECO:0000256" key="1">
    <source>
        <dbReference type="ARBA" id="ARBA00022676"/>
    </source>
</evidence>